<gene>
    <name evidence="2" type="ORF">LTR77_005351</name>
</gene>
<name>A0AAV9P8G7_9PEZI</name>
<organism evidence="2 3">
    <name type="scientific">Saxophila tyrrhenica</name>
    <dbReference type="NCBI Taxonomy" id="1690608"/>
    <lineage>
        <taxon>Eukaryota</taxon>
        <taxon>Fungi</taxon>
        <taxon>Dikarya</taxon>
        <taxon>Ascomycota</taxon>
        <taxon>Pezizomycotina</taxon>
        <taxon>Dothideomycetes</taxon>
        <taxon>Dothideomycetidae</taxon>
        <taxon>Mycosphaerellales</taxon>
        <taxon>Extremaceae</taxon>
        <taxon>Saxophila</taxon>
    </lineage>
</organism>
<dbReference type="RefSeq" id="XP_064658722.1">
    <property type="nucleotide sequence ID" value="XM_064802597.1"/>
</dbReference>
<evidence type="ECO:0000313" key="3">
    <source>
        <dbReference type="Proteomes" id="UP001337655"/>
    </source>
</evidence>
<sequence>MIDPNTQAVAPDYGTPKRIPDIDAKKQPENKSHATSECHARANELHMRANRPLPLPYPQPGGNNKCPTKVQKARAKDRKADKTGEMMRAYANFLRTGKVTPPFGKKLALLAGR</sequence>
<dbReference type="AlphaFoldDB" id="A0AAV9P8G7"/>
<evidence type="ECO:0000256" key="1">
    <source>
        <dbReference type="SAM" id="MobiDB-lite"/>
    </source>
</evidence>
<reference evidence="2 3" key="1">
    <citation type="submission" date="2023-08" db="EMBL/GenBank/DDBJ databases">
        <title>Black Yeasts Isolated from many extreme environments.</title>
        <authorList>
            <person name="Coleine C."/>
            <person name="Stajich J.E."/>
            <person name="Selbmann L."/>
        </authorList>
    </citation>
    <scope>NUCLEOTIDE SEQUENCE [LARGE SCALE GENOMIC DNA]</scope>
    <source>
        <strain evidence="2 3">CCFEE 5935</strain>
    </source>
</reference>
<dbReference type="GeneID" id="89926693"/>
<dbReference type="EMBL" id="JAVRRT010000008">
    <property type="protein sequence ID" value="KAK5169376.1"/>
    <property type="molecule type" value="Genomic_DNA"/>
</dbReference>
<comment type="caution">
    <text evidence="2">The sequence shown here is derived from an EMBL/GenBank/DDBJ whole genome shotgun (WGS) entry which is preliminary data.</text>
</comment>
<feature type="compositionally biased region" description="Basic and acidic residues" evidence="1">
    <location>
        <begin position="18"/>
        <end position="47"/>
    </location>
</feature>
<protein>
    <submittedName>
        <fullName evidence="2">Uncharacterized protein</fullName>
    </submittedName>
</protein>
<keyword evidence="3" id="KW-1185">Reference proteome</keyword>
<evidence type="ECO:0000313" key="2">
    <source>
        <dbReference type="EMBL" id="KAK5169376.1"/>
    </source>
</evidence>
<dbReference type="Proteomes" id="UP001337655">
    <property type="component" value="Unassembled WGS sequence"/>
</dbReference>
<proteinExistence type="predicted"/>
<accession>A0AAV9P8G7</accession>
<feature type="region of interest" description="Disordered" evidence="1">
    <location>
        <begin position="1"/>
        <end position="83"/>
    </location>
</feature>